<proteinExistence type="inferred from homology"/>
<dbReference type="EMBL" id="FNGA01000002">
    <property type="protein sequence ID" value="SDK83580.1"/>
    <property type="molecule type" value="Genomic_DNA"/>
</dbReference>
<dbReference type="STRING" id="246191.SAMN05660337_1394"/>
<reference evidence="6" key="1">
    <citation type="submission" date="2016-10" db="EMBL/GenBank/DDBJ databases">
        <authorList>
            <person name="Varghese N."/>
            <person name="Submissions S."/>
        </authorList>
    </citation>
    <scope>NUCLEOTIDE SEQUENCE [LARGE SCALE GENOMIC DNA]</scope>
    <source>
        <strain evidence="6">DSM 16995</strain>
    </source>
</reference>
<sequence length="275" mass="31249">MFEEIKVGRISYLNVLPIYYPLESKLIENNFNFFYGPPAQLNKLMAEGLLHISSTSSIEYLRHAEQYELVPDIAIGSCGPVQSVLLISRKPIAEMKGCKILVSSQTHTSAALLEILLTEYIPVNPQYETGNATELLEAGERPEAILAIGDEALNLRHHEDYPYKLDLGEAWREWTGLPFIFGVWLVRKDVADKPEIKEAVRTLIKGKEWGQSNIDRMSEITAEKSILSPDEMKSYFEGLVYNLKEKEIEGLKVFAKYLQKKGQISQVPELNFIKI</sequence>
<evidence type="ECO:0000256" key="2">
    <source>
        <dbReference type="ARBA" id="ARBA00022428"/>
    </source>
</evidence>
<gene>
    <name evidence="4" type="primary">mqnA</name>
    <name evidence="5" type="ORF">SAMN05660337_1394</name>
</gene>
<dbReference type="PANTHER" id="PTHR37690:SF1">
    <property type="entry name" value="CHORISMATE DEHYDRATASE"/>
    <property type="match status" value="1"/>
</dbReference>
<dbReference type="InterPro" id="IPR030868">
    <property type="entry name" value="MqnA"/>
</dbReference>
<comment type="function">
    <text evidence="4">Catalyzes the dehydration of chorismate into 3-[(1-carboxyvinyl)oxy]benzoate, a step in the biosynthesis of menaquinone (MK, vitamin K2).</text>
</comment>
<dbReference type="HAMAP" id="MF_00995">
    <property type="entry name" value="MqnA"/>
    <property type="match status" value="1"/>
</dbReference>
<dbReference type="GO" id="GO:0009234">
    <property type="term" value="P:menaquinone biosynthetic process"/>
    <property type="evidence" value="ECO:0007669"/>
    <property type="project" value="UniProtKB-UniRule"/>
</dbReference>
<evidence type="ECO:0000313" key="6">
    <source>
        <dbReference type="Proteomes" id="UP000199053"/>
    </source>
</evidence>
<accession>A0A1G9F5H7</accession>
<keyword evidence="3 4" id="KW-0456">Lyase</keyword>
<organism evidence="5 6">
    <name type="scientific">Maridesulfovibrio ferrireducens</name>
    <dbReference type="NCBI Taxonomy" id="246191"/>
    <lineage>
        <taxon>Bacteria</taxon>
        <taxon>Pseudomonadati</taxon>
        <taxon>Thermodesulfobacteriota</taxon>
        <taxon>Desulfovibrionia</taxon>
        <taxon>Desulfovibrionales</taxon>
        <taxon>Desulfovibrionaceae</taxon>
        <taxon>Maridesulfovibrio</taxon>
    </lineage>
</organism>
<dbReference type="Proteomes" id="UP000199053">
    <property type="component" value="Unassembled WGS sequence"/>
</dbReference>
<dbReference type="EC" id="4.2.1.151" evidence="4"/>
<dbReference type="SUPFAM" id="SSF53850">
    <property type="entry name" value="Periplasmic binding protein-like II"/>
    <property type="match status" value="1"/>
</dbReference>
<comment type="similarity">
    <text evidence="4">Belongs to the MqnA/MqnD family. MqnA subfamily.</text>
</comment>
<dbReference type="AlphaFoldDB" id="A0A1G9F5H7"/>
<dbReference type="OrthoDB" id="9810112at2"/>
<dbReference type="UniPathway" id="UPA00079"/>
<dbReference type="InterPro" id="IPR003773">
    <property type="entry name" value="Menaquinone_biosynth"/>
</dbReference>
<dbReference type="RefSeq" id="WP_092159570.1">
    <property type="nucleotide sequence ID" value="NZ_FNGA01000002.1"/>
</dbReference>
<evidence type="ECO:0000256" key="1">
    <source>
        <dbReference type="ARBA" id="ARBA00004863"/>
    </source>
</evidence>
<evidence type="ECO:0000256" key="4">
    <source>
        <dbReference type="HAMAP-Rule" id="MF_00995"/>
    </source>
</evidence>
<comment type="pathway">
    <text evidence="1 4">Quinol/quinone metabolism; menaquinone biosynthesis.</text>
</comment>
<dbReference type="GO" id="GO:0016836">
    <property type="term" value="F:hydro-lyase activity"/>
    <property type="evidence" value="ECO:0007669"/>
    <property type="project" value="UniProtKB-UniRule"/>
</dbReference>
<name>A0A1G9F5H7_9BACT</name>
<dbReference type="Gene3D" id="3.40.190.10">
    <property type="entry name" value="Periplasmic binding protein-like II"/>
    <property type="match status" value="2"/>
</dbReference>
<keyword evidence="6" id="KW-1185">Reference proteome</keyword>
<dbReference type="Pfam" id="PF02621">
    <property type="entry name" value="VitK2_biosynth"/>
    <property type="match status" value="1"/>
</dbReference>
<keyword evidence="2 4" id="KW-0474">Menaquinone biosynthesis</keyword>
<dbReference type="PANTHER" id="PTHR37690">
    <property type="entry name" value="CHORISMATE DEHYDRATASE"/>
    <property type="match status" value="1"/>
</dbReference>
<dbReference type="CDD" id="cd13634">
    <property type="entry name" value="PBP2_Sco4506"/>
    <property type="match status" value="1"/>
</dbReference>
<comment type="catalytic activity">
    <reaction evidence="4">
        <text>chorismate = 3-[(1-carboxyvinyl)-oxy]benzoate + H2O</text>
        <dbReference type="Rhea" id="RHEA:40051"/>
        <dbReference type="ChEBI" id="CHEBI:15377"/>
        <dbReference type="ChEBI" id="CHEBI:29748"/>
        <dbReference type="ChEBI" id="CHEBI:76981"/>
        <dbReference type="EC" id="4.2.1.151"/>
    </reaction>
</comment>
<protein>
    <recommendedName>
        <fullName evidence="4">Chorismate dehydratase</fullName>
        <ecNumber evidence="4">4.2.1.151</ecNumber>
    </recommendedName>
    <alternativeName>
        <fullName evidence="4">Menaquinone biosynthetic enzyme MqnA</fullName>
    </alternativeName>
</protein>
<evidence type="ECO:0000256" key="3">
    <source>
        <dbReference type="ARBA" id="ARBA00023239"/>
    </source>
</evidence>
<evidence type="ECO:0000313" key="5">
    <source>
        <dbReference type="EMBL" id="SDK83580.1"/>
    </source>
</evidence>